<dbReference type="InParanoid" id="C5LL92"/>
<evidence type="ECO:0000256" key="1">
    <source>
        <dbReference type="SAM" id="MobiDB-lite"/>
    </source>
</evidence>
<dbReference type="GeneID" id="9047539"/>
<feature type="region of interest" description="Disordered" evidence="1">
    <location>
        <begin position="165"/>
        <end position="193"/>
    </location>
</feature>
<feature type="compositionally biased region" description="Basic residues" evidence="1">
    <location>
        <begin position="347"/>
        <end position="358"/>
    </location>
</feature>
<gene>
    <name evidence="2" type="ORF">Pmar_PMAR004874</name>
</gene>
<proteinExistence type="predicted"/>
<dbReference type="RefSeq" id="XP_002769791.1">
    <property type="nucleotide sequence ID" value="XM_002769745.1"/>
</dbReference>
<accession>C5LL92</accession>
<sequence>MSSDLVLKLRTRTQTMRVRVDSQKLMETSQIKDYIEQSWMQLKGKPYRIFYVDEYGEMCLLNDLSLGDAIATVRELNQSGKTTPVLDLFIQAEGEELPLSSSQPDDDEIVRDVAVASTLAQVLDDMDYMESLDAAEQFVDSLMAANSDLDVILDRLQNDDVENSREDVVPSTTPAKKIGASGKKPVAKSIQQTAKAPVTTNKIEASGYQKVGGKAPKQFHVERQVSSPEEASDMMVDLLTKMGFVDSKKAAEDLVGSLINSPDDLQRVTDHIDDLVGGKEPATTLGLNDTVKHFVDMLDDSGMVQDRAAAESLVNVLMDADQDLGKVFSDLADRTASDQKQKAITKNSRRSHRRRHSSKQQQSAKLNTA</sequence>
<evidence type="ECO:0000313" key="2">
    <source>
        <dbReference type="EMBL" id="EER02509.1"/>
    </source>
</evidence>
<reference evidence="2 3" key="1">
    <citation type="submission" date="2008-07" db="EMBL/GenBank/DDBJ databases">
        <authorList>
            <person name="El-Sayed N."/>
            <person name="Caler E."/>
            <person name="Inman J."/>
            <person name="Amedeo P."/>
            <person name="Hass B."/>
            <person name="Wortman J."/>
        </authorList>
    </citation>
    <scope>NUCLEOTIDE SEQUENCE [LARGE SCALE GENOMIC DNA]</scope>
    <source>
        <strain evidence="3">ATCC 50983 / TXsc</strain>
    </source>
</reference>
<feature type="region of interest" description="Disordered" evidence="1">
    <location>
        <begin position="334"/>
        <end position="369"/>
    </location>
</feature>
<dbReference type="EMBL" id="GG683102">
    <property type="protein sequence ID" value="EER02509.1"/>
    <property type="molecule type" value="Genomic_DNA"/>
</dbReference>
<dbReference type="AlphaFoldDB" id="C5LL92"/>
<dbReference type="OrthoDB" id="435625at2759"/>
<evidence type="ECO:0000313" key="3">
    <source>
        <dbReference type="Proteomes" id="UP000007800"/>
    </source>
</evidence>
<keyword evidence="3" id="KW-1185">Reference proteome</keyword>
<organism evidence="3">
    <name type="scientific">Perkinsus marinus (strain ATCC 50983 / TXsc)</name>
    <dbReference type="NCBI Taxonomy" id="423536"/>
    <lineage>
        <taxon>Eukaryota</taxon>
        <taxon>Sar</taxon>
        <taxon>Alveolata</taxon>
        <taxon>Perkinsozoa</taxon>
        <taxon>Perkinsea</taxon>
        <taxon>Perkinsida</taxon>
        <taxon>Perkinsidae</taxon>
        <taxon>Perkinsus</taxon>
    </lineage>
</organism>
<protein>
    <submittedName>
        <fullName evidence="2">Uncharacterized protein</fullName>
    </submittedName>
</protein>
<dbReference type="Proteomes" id="UP000007800">
    <property type="component" value="Unassembled WGS sequence"/>
</dbReference>
<name>C5LL92_PERM5</name>